<reference evidence="2 3" key="1">
    <citation type="submission" date="2019-12" db="EMBL/GenBank/DDBJ databases">
        <title>Genomic-based taxomic classification of the family Erythrobacteraceae.</title>
        <authorList>
            <person name="Xu L."/>
        </authorList>
    </citation>
    <scope>NUCLEOTIDE SEQUENCE [LARGE SCALE GENOMIC DNA]</scope>
    <source>
        <strain evidence="2 3">KCTC 42006</strain>
    </source>
</reference>
<dbReference type="PANTHER" id="PTHR43805:SF1">
    <property type="entry name" value="GP-PDE DOMAIN-CONTAINING PROTEIN"/>
    <property type="match status" value="1"/>
</dbReference>
<proteinExistence type="predicted"/>
<name>A0A844Z7Z5_9SPHN</name>
<evidence type="ECO:0000259" key="1">
    <source>
        <dbReference type="PROSITE" id="PS51704"/>
    </source>
</evidence>
<dbReference type="Pfam" id="PF03009">
    <property type="entry name" value="GDPD"/>
    <property type="match status" value="1"/>
</dbReference>
<evidence type="ECO:0000313" key="2">
    <source>
        <dbReference type="EMBL" id="MXO82029.1"/>
    </source>
</evidence>
<keyword evidence="3" id="KW-1185">Reference proteome</keyword>
<accession>A0A844Z7Z5</accession>
<dbReference type="PROSITE" id="PS51704">
    <property type="entry name" value="GP_PDE"/>
    <property type="match status" value="1"/>
</dbReference>
<dbReference type="RefSeq" id="WP_160612370.1">
    <property type="nucleotide sequence ID" value="NZ_JAUFQM010000001.1"/>
</dbReference>
<sequence>MKIWLTRLGFVAALAFVVLTVVNASWLADAPRGKAKLIAHRGVAQHFDRAGVERDTCTAELIEEPVHDYLENTGRGAQRATEIGAAMIEVDIAPTSDGKLIAFHDWTLDCRTDGTGPVREASLEEIMQLDAGYGYTADGGKTFPLRGTAVKGIQPLSTWILYVRESKQIMFNFKSADPKEADMLAAVLKETNRDPVRLKYAFYGDPKPVARIKKLYPDVWAWSPAAAKQCTTDYLLYGWTSIIPESCNDGTLIIPLNRQWMFWGWPNRLASRMEEVGARIIVTGPHNLDEPNTGLSLPEQLGDVPRSFNGYVWVDDIWTVGPALYPDRDNRNDAQREAAYAGLEARRERQ</sequence>
<dbReference type="Gene3D" id="3.20.20.190">
    <property type="entry name" value="Phosphatidylinositol (PI) phosphodiesterase"/>
    <property type="match status" value="1"/>
</dbReference>
<dbReference type="GO" id="GO:0008081">
    <property type="term" value="F:phosphoric diester hydrolase activity"/>
    <property type="evidence" value="ECO:0007669"/>
    <property type="project" value="InterPro"/>
</dbReference>
<dbReference type="AlphaFoldDB" id="A0A844Z7Z5"/>
<dbReference type="EMBL" id="WTYZ01000001">
    <property type="protein sequence ID" value="MXO82029.1"/>
    <property type="molecule type" value="Genomic_DNA"/>
</dbReference>
<evidence type="ECO:0000313" key="3">
    <source>
        <dbReference type="Proteomes" id="UP000460290"/>
    </source>
</evidence>
<dbReference type="SUPFAM" id="SSF51695">
    <property type="entry name" value="PLC-like phosphodiesterases"/>
    <property type="match status" value="1"/>
</dbReference>
<organism evidence="2 3">
    <name type="scientific">Pontixanthobacter aestiaquae</name>
    <dbReference type="NCBI Taxonomy" id="1509367"/>
    <lineage>
        <taxon>Bacteria</taxon>
        <taxon>Pseudomonadati</taxon>
        <taxon>Pseudomonadota</taxon>
        <taxon>Alphaproteobacteria</taxon>
        <taxon>Sphingomonadales</taxon>
        <taxon>Erythrobacteraceae</taxon>
        <taxon>Pontixanthobacter</taxon>
    </lineage>
</organism>
<protein>
    <submittedName>
        <fullName evidence="2">Glycerophosphodiester phosphodiesterase</fullName>
    </submittedName>
</protein>
<dbReference type="GO" id="GO:0006629">
    <property type="term" value="P:lipid metabolic process"/>
    <property type="evidence" value="ECO:0007669"/>
    <property type="project" value="InterPro"/>
</dbReference>
<dbReference type="PANTHER" id="PTHR43805">
    <property type="entry name" value="GLYCEROPHOSPHORYL DIESTER PHOSPHODIESTERASE"/>
    <property type="match status" value="1"/>
</dbReference>
<comment type="caution">
    <text evidence="2">The sequence shown here is derived from an EMBL/GenBank/DDBJ whole genome shotgun (WGS) entry which is preliminary data.</text>
</comment>
<dbReference type="InterPro" id="IPR017946">
    <property type="entry name" value="PLC-like_Pdiesterase_TIM-brl"/>
</dbReference>
<dbReference type="OrthoDB" id="9795622at2"/>
<gene>
    <name evidence="2" type="ORF">GRI35_01410</name>
</gene>
<dbReference type="Proteomes" id="UP000460290">
    <property type="component" value="Unassembled WGS sequence"/>
</dbReference>
<feature type="domain" description="GP-PDE" evidence="1">
    <location>
        <begin position="49"/>
        <end position="350"/>
    </location>
</feature>
<dbReference type="InterPro" id="IPR030395">
    <property type="entry name" value="GP_PDE_dom"/>
</dbReference>